<protein>
    <submittedName>
        <fullName evidence="1">Uncharacterized protein</fullName>
    </submittedName>
</protein>
<reference evidence="1 2" key="1">
    <citation type="journal article" date="2022" name="Plant J.">
        <title>Chromosome-level genome of Camellia lanceoleosa provides a valuable resource for understanding genome evolution and self-incompatibility.</title>
        <authorList>
            <person name="Gong W."/>
            <person name="Xiao S."/>
            <person name="Wang L."/>
            <person name="Liao Z."/>
            <person name="Chang Y."/>
            <person name="Mo W."/>
            <person name="Hu G."/>
            <person name="Li W."/>
            <person name="Zhao G."/>
            <person name="Zhu H."/>
            <person name="Hu X."/>
            <person name="Ji K."/>
            <person name="Xiang X."/>
            <person name="Song Q."/>
            <person name="Yuan D."/>
            <person name="Jin S."/>
            <person name="Zhang L."/>
        </authorList>
    </citation>
    <scope>NUCLEOTIDE SEQUENCE [LARGE SCALE GENOMIC DNA]</scope>
    <source>
        <strain evidence="1">SQ_2022a</strain>
    </source>
</reference>
<evidence type="ECO:0000313" key="2">
    <source>
        <dbReference type="Proteomes" id="UP001060215"/>
    </source>
</evidence>
<organism evidence="1 2">
    <name type="scientific">Camellia lanceoleosa</name>
    <dbReference type="NCBI Taxonomy" id="1840588"/>
    <lineage>
        <taxon>Eukaryota</taxon>
        <taxon>Viridiplantae</taxon>
        <taxon>Streptophyta</taxon>
        <taxon>Embryophyta</taxon>
        <taxon>Tracheophyta</taxon>
        <taxon>Spermatophyta</taxon>
        <taxon>Magnoliopsida</taxon>
        <taxon>eudicotyledons</taxon>
        <taxon>Gunneridae</taxon>
        <taxon>Pentapetalae</taxon>
        <taxon>asterids</taxon>
        <taxon>Ericales</taxon>
        <taxon>Theaceae</taxon>
        <taxon>Camellia</taxon>
    </lineage>
</organism>
<name>A0ACC0G5W1_9ERIC</name>
<sequence>MSKSLGSIIRIEAISVDLASAMEKNHPEDCKCEHFCIRGYATEMRKKDASLCLPFAFNGNHKNLVVLPRLHDTKSKWWGDVEEEKKDEAEHATIIDRLGSQSSGLGTLICAEDGNKRIESMVCDASKIASTINKEKKEHDNLLFENDELLAKNSHHDQGYVNNLSGLIHQKTRKVRSLNELLEDHSTRTETGPSSVMPCISAGSYSICLLLDHMVAK</sequence>
<accession>A0ACC0G5W1</accession>
<gene>
    <name evidence="1" type="ORF">LOK49_LG11G01664</name>
</gene>
<dbReference type="Proteomes" id="UP001060215">
    <property type="component" value="Chromosome 12"/>
</dbReference>
<dbReference type="EMBL" id="CM045769">
    <property type="protein sequence ID" value="KAI7996003.1"/>
    <property type="molecule type" value="Genomic_DNA"/>
</dbReference>
<keyword evidence="2" id="KW-1185">Reference proteome</keyword>
<evidence type="ECO:0000313" key="1">
    <source>
        <dbReference type="EMBL" id="KAI7996003.1"/>
    </source>
</evidence>
<proteinExistence type="predicted"/>
<comment type="caution">
    <text evidence="1">The sequence shown here is derived from an EMBL/GenBank/DDBJ whole genome shotgun (WGS) entry which is preliminary data.</text>
</comment>